<evidence type="ECO:0000256" key="2">
    <source>
        <dbReference type="ARBA" id="ARBA00023015"/>
    </source>
</evidence>
<dbReference type="InterPro" id="IPR039425">
    <property type="entry name" value="RNA_pol_sigma-70-like"/>
</dbReference>
<feature type="domain" description="RNA polymerase sigma factor 70 region 4 type 2" evidence="6">
    <location>
        <begin position="125"/>
        <end position="175"/>
    </location>
</feature>
<evidence type="ECO:0000256" key="1">
    <source>
        <dbReference type="ARBA" id="ARBA00010641"/>
    </source>
</evidence>
<evidence type="ECO:0000259" key="5">
    <source>
        <dbReference type="Pfam" id="PF04542"/>
    </source>
</evidence>
<name>A0ABV2LEV3_9BACL</name>
<dbReference type="PANTHER" id="PTHR43133:SF60">
    <property type="entry name" value="RNA POLYMERASE SIGMA FACTOR SIGV"/>
    <property type="match status" value="1"/>
</dbReference>
<accession>A0ABV2LEV3</accession>
<comment type="similarity">
    <text evidence="1">Belongs to the sigma-70 factor family. ECF subfamily.</text>
</comment>
<gene>
    <name evidence="7" type="ORF">ABID52_000437</name>
</gene>
<feature type="domain" description="RNA polymerase sigma-70 region 2" evidence="5">
    <location>
        <begin position="24"/>
        <end position="86"/>
    </location>
</feature>
<dbReference type="NCBIfam" id="TIGR02937">
    <property type="entry name" value="sigma70-ECF"/>
    <property type="match status" value="1"/>
</dbReference>
<dbReference type="SUPFAM" id="SSF88659">
    <property type="entry name" value="Sigma3 and sigma4 domains of RNA polymerase sigma factors"/>
    <property type="match status" value="1"/>
</dbReference>
<dbReference type="Gene3D" id="1.10.10.10">
    <property type="entry name" value="Winged helix-like DNA-binding domain superfamily/Winged helix DNA-binding domain"/>
    <property type="match status" value="1"/>
</dbReference>
<proteinExistence type="inferred from homology"/>
<dbReference type="Proteomes" id="UP001549097">
    <property type="component" value="Unassembled WGS sequence"/>
</dbReference>
<evidence type="ECO:0000313" key="7">
    <source>
        <dbReference type="EMBL" id="MET3726856.1"/>
    </source>
</evidence>
<dbReference type="Pfam" id="PF04542">
    <property type="entry name" value="Sigma70_r2"/>
    <property type="match status" value="1"/>
</dbReference>
<dbReference type="RefSeq" id="WP_198768531.1">
    <property type="nucleotide sequence ID" value="NZ_JAEACF010000001.1"/>
</dbReference>
<evidence type="ECO:0000256" key="3">
    <source>
        <dbReference type="ARBA" id="ARBA00023082"/>
    </source>
</evidence>
<dbReference type="InterPro" id="IPR013324">
    <property type="entry name" value="RNA_pol_sigma_r3/r4-like"/>
</dbReference>
<dbReference type="PANTHER" id="PTHR43133">
    <property type="entry name" value="RNA POLYMERASE ECF-TYPE SIGMA FACTO"/>
    <property type="match status" value="1"/>
</dbReference>
<keyword evidence="8" id="KW-1185">Reference proteome</keyword>
<keyword evidence="2" id="KW-0805">Transcription regulation</keyword>
<protein>
    <submittedName>
        <fullName evidence="7">RNA polymerase sigma-70 factor (ECF subfamily)</fullName>
    </submittedName>
</protein>
<dbReference type="Gene3D" id="1.10.1740.10">
    <property type="match status" value="1"/>
</dbReference>
<dbReference type="SUPFAM" id="SSF88946">
    <property type="entry name" value="Sigma2 domain of RNA polymerase sigma factors"/>
    <property type="match status" value="1"/>
</dbReference>
<dbReference type="InterPro" id="IPR007627">
    <property type="entry name" value="RNA_pol_sigma70_r2"/>
</dbReference>
<keyword evidence="4" id="KW-0804">Transcription</keyword>
<dbReference type="InterPro" id="IPR013249">
    <property type="entry name" value="RNA_pol_sigma70_r4_t2"/>
</dbReference>
<keyword evidence="3" id="KW-0731">Sigma factor</keyword>
<organism evidence="7 8">
    <name type="scientific">Fictibacillus halophilus</name>
    <dbReference type="NCBI Taxonomy" id="1610490"/>
    <lineage>
        <taxon>Bacteria</taxon>
        <taxon>Bacillati</taxon>
        <taxon>Bacillota</taxon>
        <taxon>Bacilli</taxon>
        <taxon>Bacillales</taxon>
        <taxon>Fictibacillaceae</taxon>
        <taxon>Fictibacillus</taxon>
    </lineage>
</organism>
<sequence length="187" mass="22411">MESAESEFNSKGNIHSKDELIVWLMKEYGKSLVRVAYTYVKQEQLAEDIVQEVFVKCYKKLHLFREESSYKTWLYKITINQCKDVRKSWNFKNLIFNNFSSFQSKPSNDRSPEEQMMVYEESKHISRMVISLPIKLREVIIFYYYEEMKIEQISELLGINRNTVKSRLLRGKQQLKKKIERGDQVGR</sequence>
<dbReference type="EMBL" id="JBEPMP010000001">
    <property type="protein sequence ID" value="MET3726856.1"/>
    <property type="molecule type" value="Genomic_DNA"/>
</dbReference>
<evidence type="ECO:0000259" key="6">
    <source>
        <dbReference type="Pfam" id="PF08281"/>
    </source>
</evidence>
<comment type="caution">
    <text evidence="7">The sequence shown here is derived from an EMBL/GenBank/DDBJ whole genome shotgun (WGS) entry which is preliminary data.</text>
</comment>
<evidence type="ECO:0000256" key="4">
    <source>
        <dbReference type="ARBA" id="ARBA00023163"/>
    </source>
</evidence>
<evidence type="ECO:0000313" key="8">
    <source>
        <dbReference type="Proteomes" id="UP001549097"/>
    </source>
</evidence>
<dbReference type="Pfam" id="PF08281">
    <property type="entry name" value="Sigma70_r4_2"/>
    <property type="match status" value="1"/>
</dbReference>
<dbReference type="InterPro" id="IPR036388">
    <property type="entry name" value="WH-like_DNA-bd_sf"/>
</dbReference>
<reference evidence="7 8" key="1">
    <citation type="submission" date="2024-06" db="EMBL/GenBank/DDBJ databases">
        <title>Genomic Encyclopedia of Type Strains, Phase IV (KMG-IV): sequencing the most valuable type-strain genomes for metagenomic binning, comparative biology and taxonomic classification.</title>
        <authorList>
            <person name="Goeker M."/>
        </authorList>
    </citation>
    <scope>NUCLEOTIDE SEQUENCE [LARGE SCALE GENOMIC DNA]</scope>
    <source>
        <strain evidence="7 8">DSM 100124</strain>
    </source>
</reference>
<dbReference type="CDD" id="cd06171">
    <property type="entry name" value="Sigma70_r4"/>
    <property type="match status" value="1"/>
</dbReference>
<dbReference type="InterPro" id="IPR013325">
    <property type="entry name" value="RNA_pol_sigma_r2"/>
</dbReference>
<dbReference type="InterPro" id="IPR014284">
    <property type="entry name" value="RNA_pol_sigma-70_dom"/>
</dbReference>